<name>A0A381VPX0_9ZZZZ</name>
<feature type="non-terminal residue" evidence="2">
    <location>
        <position position="1"/>
    </location>
</feature>
<proteinExistence type="predicted"/>
<keyword evidence="1" id="KW-0812">Transmembrane</keyword>
<feature type="transmembrane region" description="Helical" evidence="1">
    <location>
        <begin position="37"/>
        <end position="56"/>
    </location>
</feature>
<reference evidence="2" key="1">
    <citation type="submission" date="2018-05" db="EMBL/GenBank/DDBJ databases">
        <authorList>
            <person name="Lanie J.A."/>
            <person name="Ng W.-L."/>
            <person name="Kazmierczak K.M."/>
            <person name="Andrzejewski T.M."/>
            <person name="Davidsen T.M."/>
            <person name="Wayne K.J."/>
            <person name="Tettelin H."/>
            <person name="Glass J.I."/>
            <person name="Rusch D."/>
            <person name="Podicherti R."/>
            <person name="Tsui H.-C.T."/>
            <person name="Winkler M.E."/>
        </authorList>
    </citation>
    <scope>NUCLEOTIDE SEQUENCE</scope>
</reference>
<organism evidence="2">
    <name type="scientific">marine metagenome</name>
    <dbReference type="NCBI Taxonomy" id="408172"/>
    <lineage>
        <taxon>unclassified sequences</taxon>
        <taxon>metagenomes</taxon>
        <taxon>ecological metagenomes</taxon>
    </lineage>
</organism>
<gene>
    <name evidence="2" type="ORF">METZ01_LOCUS95204</name>
</gene>
<evidence type="ECO:0000256" key="1">
    <source>
        <dbReference type="SAM" id="Phobius"/>
    </source>
</evidence>
<accession>A0A381VPX0</accession>
<keyword evidence="1" id="KW-0472">Membrane</keyword>
<dbReference type="EMBL" id="UINC01009442">
    <property type="protein sequence ID" value="SVA42350.1"/>
    <property type="molecule type" value="Genomic_DNA"/>
</dbReference>
<protein>
    <submittedName>
        <fullName evidence="2">Uncharacterized protein</fullName>
    </submittedName>
</protein>
<sequence>VISNTIDLKCLEGSFCCSVNWAMDNLSVYKKVKRKKIIQYYAMFLLFCSGILSAQVKLEGQFFDYATFYISNIDVSTGQSDVPLFRYRISSDTYPIYAKVSFKASVLSPALGIKSRTTLTEIESRPFQMKADIVLDNRNFSTNSTSLLDEGSPPNSISILVTTKESLNVSEFDQLASALMTTGKLADGEYRFEIKVFSGSSKFDLSLSDQDMNTIIVESPTGINLESPGGIIADTSFNMVYTKNPVFNWNKGYCLNCETYIRVAEFKPEVHSSIEDAINDERTLPFDQSQNWMELENVSSYQYPIFGARSLEYGKIYLWQIKTKVPTTNGMEDQPSPIYAFKLSNPSELATSKIESTVIQKLRRALGDERYNSIFGPDGELEGFGQMGNASLNDSEIDESTLQKILDQIIKQELSIKLVETEN</sequence>
<evidence type="ECO:0000313" key="2">
    <source>
        <dbReference type="EMBL" id="SVA42350.1"/>
    </source>
</evidence>
<keyword evidence="1" id="KW-1133">Transmembrane helix</keyword>
<dbReference type="AlphaFoldDB" id="A0A381VPX0"/>